<proteinExistence type="predicted"/>
<accession>A0A6C0DX33</accession>
<protein>
    <submittedName>
        <fullName evidence="1">Uncharacterized protein</fullName>
    </submittedName>
</protein>
<evidence type="ECO:0000313" key="1">
    <source>
        <dbReference type="EMBL" id="QHT20981.1"/>
    </source>
</evidence>
<dbReference type="AlphaFoldDB" id="A0A6C0DX33"/>
<reference evidence="1" key="1">
    <citation type="journal article" date="2020" name="Nature">
        <title>Giant virus diversity and host interactions through global metagenomics.</title>
        <authorList>
            <person name="Schulz F."/>
            <person name="Roux S."/>
            <person name="Paez-Espino D."/>
            <person name="Jungbluth S."/>
            <person name="Walsh D.A."/>
            <person name="Denef V.J."/>
            <person name="McMahon K.D."/>
            <person name="Konstantinidis K.T."/>
            <person name="Eloe-Fadrosh E.A."/>
            <person name="Kyrpides N.C."/>
            <person name="Woyke T."/>
        </authorList>
    </citation>
    <scope>NUCLEOTIDE SEQUENCE</scope>
    <source>
        <strain evidence="1">GVMAG-M-3300023174-75</strain>
    </source>
</reference>
<sequence>MSYIDDNSFQPKLICNKGDMLLYEIKNASYNLNSKSYNLQFTIPNIDNTKTNVDTLTSLEIYNLLENLNNELIEKIVVTNEGENEANVCILIKHIAKELGIKQKYMLFRTTKITNKFNNSVTFYNKDLKLISEQVKQDYLKEHNLITSNYEALIYNYGKTQIHVYKEENELFNVRFNIDFQVNIDDDLPLYMENLVGLMFKKMFYNLKNYYCA</sequence>
<dbReference type="EMBL" id="MN739684">
    <property type="protein sequence ID" value="QHT20981.1"/>
    <property type="molecule type" value="Genomic_DNA"/>
</dbReference>
<name>A0A6C0DX33_9ZZZZ</name>
<organism evidence="1">
    <name type="scientific">viral metagenome</name>
    <dbReference type="NCBI Taxonomy" id="1070528"/>
    <lineage>
        <taxon>unclassified sequences</taxon>
        <taxon>metagenomes</taxon>
        <taxon>organismal metagenomes</taxon>
    </lineage>
</organism>